<protein>
    <submittedName>
        <fullName evidence="2">Co-chaperone YbbN</fullName>
    </submittedName>
</protein>
<dbReference type="AlphaFoldDB" id="A0A368N892"/>
<dbReference type="Pfam" id="PF14561">
    <property type="entry name" value="TPR_20"/>
    <property type="match status" value="1"/>
</dbReference>
<dbReference type="InterPro" id="IPR013766">
    <property type="entry name" value="Thioredoxin_domain"/>
</dbReference>
<dbReference type="GO" id="GO:0006950">
    <property type="term" value="P:response to stress"/>
    <property type="evidence" value="ECO:0007669"/>
    <property type="project" value="UniProtKB-ARBA"/>
</dbReference>
<reference evidence="2 3" key="1">
    <citation type="submission" date="2018-07" db="EMBL/GenBank/DDBJ databases">
        <title>Corallincola holothuriorum sp. nov., a new facultative anaerobe isolated from sea cucumber Apostichopus japonicus.</title>
        <authorList>
            <person name="Xia H."/>
        </authorList>
    </citation>
    <scope>NUCLEOTIDE SEQUENCE [LARGE SCALE GENOMIC DNA]</scope>
    <source>
        <strain evidence="2 3">C4</strain>
    </source>
</reference>
<accession>A0A368N892</accession>
<dbReference type="SUPFAM" id="SSF52833">
    <property type="entry name" value="Thioredoxin-like"/>
    <property type="match status" value="1"/>
</dbReference>
<dbReference type="EMBL" id="QPID01000010">
    <property type="protein sequence ID" value="RCU45479.1"/>
    <property type="molecule type" value="Genomic_DNA"/>
</dbReference>
<dbReference type="Gene3D" id="1.25.40.10">
    <property type="entry name" value="Tetratricopeptide repeat domain"/>
    <property type="match status" value="2"/>
</dbReference>
<name>A0A368N892_9GAMM</name>
<sequence length="309" mass="33937">MVSGLNQYHALVGYKCMERPVEQVMSAPNTIEISVANFQQTIQQLTPDQLLLVEFWAPEMEACQAMSPILAKVAAEHSHALVLGRVNCAADQQLAMQCGVRSLPTVMLIKEGKMLDGFDGGADEMQIRALLDKHLPKEQDQLLAQAREHLQQQQAGDAYPLLKRAIELDSSRVDIKLALSDALLALGKLADAESLLRSIGMADQDGYYQSLMAQLELKQQAAQSPELKQLEEQHAASPDDPQVSFRLAVQYQAANRSEEALALLLSLLKKDLNAADGDAKAALLDILATLPQGDPLAGTYRRQFYSLLY</sequence>
<dbReference type="SUPFAM" id="SSF48452">
    <property type="entry name" value="TPR-like"/>
    <property type="match status" value="1"/>
</dbReference>
<evidence type="ECO:0000259" key="1">
    <source>
        <dbReference type="PROSITE" id="PS51352"/>
    </source>
</evidence>
<keyword evidence="3" id="KW-1185">Reference proteome</keyword>
<dbReference type="GO" id="GO:0005737">
    <property type="term" value="C:cytoplasm"/>
    <property type="evidence" value="ECO:0007669"/>
    <property type="project" value="TreeGrafter"/>
</dbReference>
<comment type="caution">
    <text evidence="2">The sequence shown here is derived from an EMBL/GenBank/DDBJ whole genome shotgun (WGS) entry which is preliminary data.</text>
</comment>
<dbReference type="InterPro" id="IPR036249">
    <property type="entry name" value="Thioredoxin-like_sf"/>
</dbReference>
<dbReference type="Pfam" id="PF14559">
    <property type="entry name" value="TPR_19"/>
    <property type="match status" value="1"/>
</dbReference>
<dbReference type="Pfam" id="PF00085">
    <property type="entry name" value="Thioredoxin"/>
    <property type="match status" value="1"/>
</dbReference>
<dbReference type="CDD" id="cd02956">
    <property type="entry name" value="ybbN"/>
    <property type="match status" value="1"/>
</dbReference>
<dbReference type="GO" id="GO:0015035">
    <property type="term" value="F:protein-disulfide reductase activity"/>
    <property type="evidence" value="ECO:0007669"/>
    <property type="project" value="TreeGrafter"/>
</dbReference>
<dbReference type="InterPro" id="IPR011990">
    <property type="entry name" value="TPR-like_helical_dom_sf"/>
</dbReference>
<feature type="domain" description="Thioredoxin" evidence="1">
    <location>
        <begin position="10"/>
        <end position="136"/>
    </location>
</feature>
<evidence type="ECO:0000313" key="2">
    <source>
        <dbReference type="EMBL" id="RCU45479.1"/>
    </source>
</evidence>
<gene>
    <name evidence="2" type="ORF">DU002_15610</name>
</gene>
<dbReference type="PROSITE" id="PS51352">
    <property type="entry name" value="THIOREDOXIN_2"/>
    <property type="match status" value="1"/>
</dbReference>
<proteinExistence type="predicted"/>
<organism evidence="2 3">
    <name type="scientific">Corallincola holothuriorum</name>
    <dbReference type="NCBI Taxonomy" id="2282215"/>
    <lineage>
        <taxon>Bacteria</taxon>
        <taxon>Pseudomonadati</taxon>
        <taxon>Pseudomonadota</taxon>
        <taxon>Gammaproteobacteria</taxon>
        <taxon>Alteromonadales</taxon>
        <taxon>Psychromonadaceae</taxon>
        <taxon>Corallincola</taxon>
    </lineage>
</organism>
<dbReference type="Proteomes" id="UP000252558">
    <property type="component" value="Unassembled WGS sequence"/>
</dbReference>
<dbReference type="PANTHER" id="PTHR45663">
    <property type="entry name" value="GEO12009P1"/>
    <property type="match status" value="1"/>
</dbReference>
<dbReference type="Gene3D" id="3.40.30.10">
    <property type="entry name" value="Glutaredoxin"/>
    <property type="match status" value="1"/>
</dbReference>
<evidence type="ECO:0000313" key="3">
    <source>
        <dbReference type="Proteomes" id="UP000252558"/>
    </source>
</evidence>
<dbReference type="PANTHER" id="PTHR45663:SF11">
    <property type="entry name" value="GEO12009P1"/>
    <property type="match status" value="1"/>
</dbReference>